<dbReference type="Pfam" id="PF08282">
    <property type="entry name" value="Hydrolase_3"/>
    <property type="match status" value="1"/>
</dbReference>
<evidence type="ECO:0000313" key="2">
    <source>
        <dbReference type="Proteomes" id="UP000437575"/>
    </source>
</evidence>
<evidence type="ECO:0000313" key="1">
    <source>
        <dbReference type="EMBL" id="MSE05981.1"/>
    </source>
</evidence>
<dbReference type="AlphaFoldDB" id="A0A6A8LRP3"/>
<dbReference type="InterPro" id="IPR023214">
    <property type="entry name" value="HAD_sf"/>
</dbReference>
<proteinExistence type="predicted"/>
<dbReference type="GO" id="GO:0000287">
    <property type="term" value="F:magnesium ion binding"/>
    <property type="evidence" value="ECO:0007669"/>
    <property type="project" value="TreeGrafter"/>
</dbReference>
<dbReference type="InterPro" id="IPR036412">
    <property type="entry name" value="HAD-like_sf"/>
</dbReference>
<dbReference type="PANTHER" id="PTHR10000:SF55">
    <property type="entry name" value="5-AMINO-6-(5-PHOSPHO-D-RIBITYLAMINO)URACIL PHOSPHATASE YCSE"/>
    <property type="match status" value="1"/>
</dbReference>
<keyword evidence="1" id="KW-0378">Hydrolase</keyword>
<dbReference type="GO" id="GO:0005829">
    <property type="term" value="C:cytosol"/>
    <property type="evidence" value="ECO:0007669"/>
    <property type="project" value="TreeGrafter"/>
</dbReference>
<name>A0A6A8LRP3_9LACO</name>
<gene>
    <name evidence="1" type="ORF">GKC34_09270</name>
</gene>
<accession>A0A6A8LRP3</accession>
<reference evidence="1 2" key="1">
    <citation type="submission" date="2019-11" db="EMBL/GenBank/DDBJ databases">
        <title>Draft Genome Sequence of Plant Growth-Promoting Rhizosphere-Associated Bacteria.</title>
        <authorList>
            <person name="Vasilyev I.Y."/>
            <person name="Radchenko V."/>
            <person name="Ilnitskaya E.V."/>
        </authorList>
    </citation>
    <scope>NUCLEOTIDE SEQUENCE [LARGE SCALE GENOMIC DNA]</scope>
    <source>
        <strain evidence="1 2">VRA_1sq_f</strain>
    </source>
</reference>
<dbReference type="Proteomes" id="UP000437575">
    <property type="component" value="Unassembled WGS sequence"/>
</dbReference>
<dbReference type="NCBIfam" id="TIGR01484">
    <property type="entry name" value="HAD-SF-IIB"/>
    <property type="match status" value="1"/>
</dbReference>
<protein>
    <submittedName>
        <fullName evidence="1">HAD-IIB family hydrolase</fullName>
    </submittedName>
</protein>
<dbReference type="InterPro" id="IPR006379">
    <property type="entry name" value="HAD-SF_hydro_IIB"/>
</dbReference>
<dbReference type="GO" id="GO:0016791">
    <property type="term" value="F:phosphatase activity"/>
    <property type="evidence" value="ECO:0007669"/>
    <property type="project" value="TreeGrafter"/>
</dbReference>
<feature type="non-terminal residue" evidence="1">
    <location>
        <position position="74"/>
    </location>
</feature>
<comment type="caution">
    <text evidence="1">The sequence shown here is derived from an EMBL/GenBank/DDBJ whole genome shotgun (WGS) entry which is preliminary data.</text>
</comment>
<dbReference type="Gene3D" id="3.40.50.1000">
    <property type="entry name" value="HAD superfamily/HAD-like"/>
    <property type="match status" value="1"/>
</dbReference>
<sequence length="74" mass="8077">MIQIIASDMDGTLLNDKMVISKRNADAIKEAQKNGVHFIVSSGRGYNEIKPLIEAADFNSPMITLNGAEVLDEN</sequence>
<organism evidence="1 2">
    <name type="scientific">Ligilactobacillus salivarius</name>
    <dbReference type="NCBI Taxonomy" id="1624"/>
    <lineage>
        <taxon>Bacteria</taxon>
        <taxon>Bacillati</taxon>
        <taxon>Bacillota</taxon>
        <taxon>Bacilli</taxon>
        <taxon>Lactobacillales</taxon>
        <taxon>Lactobacillaceae</taxon>
        <taxon>Ligilactobacillus</taxon>
    </lineage>
</organism>
<dbReference type="PROSITE" id="PS01228">
    <property type="entry name" value="COF_1"/>
    <property type="match status" value="1"/>
</dbReference>
<dbReference type="EMBL" id="WKKZ01000520">
    <property type="protein sequence ID" value="MSE05981.1"/>
    <property type="molecule type" value="Genomic_DNA"/>
</dbReference>
<dbReference type="PANTHER" id="PTHR10000">
    <property type="entry name" value="PHOSPHOSERINE PHOSPHATASE"/>
    <property type="match status" value="1"/>
</dbReference>
<dbReference type="SUPFAM" id="SSF56784">
    <property type="entry name" value="HAD-like"/>
    <property type="match status" value="1"/>
</dbReference>